<keyword evidence="3" id="KW-0812">Transmembrane</keyword>
<comment type="caution">
    <text evidence="5">The sequence shown here is derived from an EMBL/GenBank/DDBJ whole genome shotgun (WGS) entry which is preliminary data.</text>
</comment>
<gene>
    <name evidence="5" type="ORF">E9998_15450</name>
</gene>
<sequence length="360" mass="38926">MSEAIWIELIKVLPAFLWIGLAIAALVLAKRLLAQQAHRMTRVESPFVSVDFAQDAIEQAFNRGPETPVPSDPTAGDEGPDDRDPPGSVEPTSWTPVEARTGTGTWLPGPPGAPADGDRTFVLRRPLPKQPGPVTEDDVDLDELLDEDGVQTGPEAEPLSAETPPSAPVKPYPPVPPHQGYPIGPLYPPTVGTTAHRPPSYYAVTTDPQRGLRAATRLAAAADLLQGGAILWVDDHPHWNEPLVRLFRTAGMRVVTVKSTDEALRYLDADGCDLVITDLHRENDPGDQVAGMALLDRMVARGIPTPAVVFSDNPQVRAMTHPRAAGATNNPEELVNLVVDLVGHRRNAMQVQQQSFFGNR</sequence>
<protein>
    <submittedName>
        <fullName evidence="5">Response regulator</fullName>
    </submittedName>
</protein>
<evidence type="ECO:0000256" key="1">
    <source>
        <dbReference type="PROSITE-ProRule" id="PRU00169"/>
    </source>
</evidence>
<dbReference type="Gene3D" id="3.40.50.2300">
    <property type="match status" value="1"/>
</dbReference>
<feature type="transmembrane region" description="Helical" evidence="3">
    <location>
        <begin position="12"/>
        <end position="33"/>
    </location>
</feature>
<name>A0A4S8PAF1_9ACTN</name>
<dbReference type="EMBL" id="STGX01000011">
    <property type="protein sequence ID" value="THV27253.1"/>
    <property type="molecule type" value="Genomic_DNA"/>
</dbReference>
<dbReference type="CDD" id="cd00156">
    <property type="entry name" value="REC"/>
    <property type="match status" value="1"/>
</dbReference>
<dbReference type="OrthoDB" id="88903at2"/>
<dbReference type="Proteomes" id="UP000305792">
    <property type="component" value="Unassembled WGS sequence"/>
</dbReference>
<dbReference type="SUPFAM" id="SSF52172">
    <property type="entry name" value="CheY-like"/>
    <property type="match status" value="1"/>
</dbReference>
<feature type="modified residue" description="4-aspartylphosphate" evidence="1">
    <location>
        <position position="278"/>
    </location>
</feature>
<dbReference type="InterPro" id="IPR011006">
    <property type="entry name" value="CheY-like_superfamily"/>
</dbReference>
<dbReference type="GO" id="GO:0000160">
    <property type="term" value="P:phosphorelay signal transduction system"/>
    <property type="evidence" value="ECO:0007669"/>
    <property type="project" value="InterPro"/>
</dbReference>
<evidence type="ECO:0000256" key="2">
    <source>
        <dbReference type="SAM" id="MobiDB-lite"/>
    </source>
</evidence>
<dbReference type="SMART" id="SM00448">
    <property type="entry name" value="REC"/>
    <property type="match status" value="1"/>
</dbReference>
<keyword evidence="6" id="KW-1185">Reference proteome</keyword>
<dbReference type="Pfam" id="PF00072">
    <property type="entry name" value="Response_reg"/>
    <property type="match status" value="1"/>
</dbReference>
<keyword evidence="1" id="KW-0597">Phosphoprotein</keyword>
<feature type="domain" description="Response regulatory" evidence="4">
    <location>
        <begin position="229"/>
        <end position="345"/>
    </location>
</feature>
<evidence type="ECO:0000259" key="4">
    <source>
        <dbReference type="PROSITE" id="PS50110"/>
    </source>
</evidence>
<reference evidence="5 6" key="1">
    <citation type="journal article" date="2018" name="Int. J. Syst. Evol. Microbiol.">
        <title>Glycomyces paridis sp. nov., isolated from the medicinal plant Paris polyphylla.</title>
        <authorList>
            <person name="Fang X.M."/>
            <person name="Bai J.L."/>
            <person name="Su J."/>
            <person name="Zhao L.L."/>
            <person name="Liu H.Y."/>
            <person name="Ma B.P."/>
            <person name="Zhang Y.Q."/>
            <person name="Yu L.Y."/>
        </authorList>
    </citation>
    <scope>NUCLEOTIDE SEQUENCE [LARGE SCALE GENOMIC DNA]</scope>
    <source>
        <strain evidence="5 6">CPCC 204357</strain>
    </source>
</reference>
<evidence type="ECO:0000256" key="3">
    <source>
        <dbReference type="SAM" id="Phobius"/>
    </source>
</evidence>
<accession>A0A4S8PAF1</accession>
<feature type="compositionally biased region" description="Acidic residues" evidence="2">
    <location>
        <begin position="135"/>
        <end position="149"/>
    </location>
</feature>
<organism evidence="5 6">
    <name type="scientific">Glycomyces paridis</name>
    <dbReference type="NCBI Taxonomy" id="2126555"/>
    <lineage>
        <taxon>Bacteria</taxon>
        <taxon>Bacillati</taxon>
        <taxon>Actinomycetota</taxon>
        <taxon>Actinomycetes</taxon>
        <taxon>Glycomycetales</taxon>
        <taxon>Glycomycetaceae</taxon>
        <taxon>Glycomyces</taxon>
    </lineage>
</organism>
<feature type="compositionally biased region" description="Pro residues" evidence="2">
    <location>
        <begin position="165"/>
        <end position="179"/>
    </location>
</feature>
<evidence type="ECO:0000313" key="5">
    <source>
        <dbReference type="EMBL" id="THV27253.1"/>
    </source>
</evidence>
<feature type="region of interest" description="Disordered" evidence="2">
    <location>
        <begin position="61"/>
        <end position="192"/>
    </location>
</feature>
<keyword evidence="3" id="KW-0472">Membrane</keyword>
<evidence type="ECO:0000313" key="6">
    <source>
        <dbReference type="Proteomes" id="UP000305792"/>
    </source>
</evidence>
<keyword evidence="3" id="KW-1133">Transmembrane helix</keyword>
<dbReference type="RefSeq" id="WP_136530596.1">
    <property type="nucleotide sequence ID" value="NZ_STGX01000011.1"/>
</dbReference>
<dbReference type="PROSITE" id="PS50110">
    <property type="entry name" value="RESPONSE_REGULATORY"/>
    <property type="match status" value="1"/>
</dbReference>
<dbReference type="AlphaFoldDB" id="A0A4S8PAF1"/>
<dbReference type="InterPro" id="IPR001789">
    <property type="entry name" value="Sig_transdc_resp-reg_receiver"/>
</dbReference>
<proteinExistence type="predicted"/>